<feature type="modified residue" description="4-aspartylphosphate" evidence="3">
    <location>
        <position position="199"/>
    </location>
</feature>
<dbReference type="EC" id="2.7.7.65" evidence="1"/>
<dbReference type="PROSITE" id="PS50110">
    <property type="entry name" value="RESPONSE_REGULATORY"/>
    <property type="match status" value="2"/>
</dbReference>
<keyword evidence="7" id="KW-1185">Reference proteome</keyword>
<dbReference type="EMBL" id="QEXV01000006">
    <property type="protein sequence ID" value="PWE16478.1"/>
    <property type="molecule type" value="Genomic_DNA"/>
</dbReference>
<accession>A0A2U2BR72</accession>
<organism evidence="6 7">
    <name type="scientific">Marinicauda salina</name>
    <dbReference type="NCBI Taxonomy" id="2135793"/>
    <lineage>
        <taxon>Bacteria</taxon>
        <taxon>Pseudomonadati</taxon>
        <taxon>Pseudomonadota</taxon>
        <taxon>Alphaproteobacteria</taxon>
        <taxon>Maricaulales</taxon>
        <taxon>Maricaulaceae</taxon>
        <taxon>Marinicauda</taxon>
    </lineage>
</organism>
<dbReference type="NCBIfam" id="NF007135">
    <property type="entry name" value="PRK09581.1"/>
    <property type="match status" value="1"/>
</dbReference>
<dbReference type="GO" id="GO:0052621">
    <property type="term" value="F:diguanylate cyclase activity"/>
    <property type="evidence" value="ECO:0007669"/>
    <property type="project" value="UniProtKB-EC"/>
</dbReference>
<dbReference type="CDD" id="cd17538">
    <property type="entry name" value="REC_D1_PleD-like"/>
    <property type="match status" value="1"/>
</dbReference>
<sequence>MSARILVVDDNETNRRLLEARLSAEYFEVTLAADGEQCLELARTTDPDLIILDIMMPGLNGFEVCRRLKSDPATRHVPVIMVTALDERDDRIKGLEAGADDFLTKPVDDIALFARVRSLLRLKVVMDELRLRDEAGARVDPDEPEDREVVSGRIIVSAPDETVAERLIAKLPRSFDADAVLEPAAAVREAGQADMLLIDLTSPRFDGLRLCARLRSDAATRHLPILAIVAPDDRQTMVRALDLGVNDVVYRPVDGGELAARVRTQLRRRRYADKLRDRLEESLEMAVTDALTGLPNRRYVISRLRQALDSYDRDQTPLSIILIDIDHFKPINDTHGHQAGDEVLTAFAQRMGEQLRAVDIAGRIGGEEFMVILAGAGRETALEAAERVRAHVAREPFTAKATGDPLEVTVSAGVAEAVAGDTAETLMDRADAALYDAKAGGRNLVVAAKEKAA</sequence>
<dbReference type="FunFam" id="3.30.70.270:FF:000001">
    <property type="entry name" value="Diguanylate cyclase domain protein"/>
    <property type="match status" value="1"/>
</dbReference>
<dbReference type="InterPro" id="IPR043128">
    <property type="entry name" value="Rev_trsase/Diguanyl_cyclase"/>
</dbReference>
<dbReference type="InterPro" id="IPR001789">
    <property type="entry name" value="Sig_transdc_resp-reg_receiver"/>
</dbReference>
<dbReference type="Pfam" id="PF00072">
    <property type="entry name" value="Response_reg"/>
    <property type="match status" value="2"/>
</dbReference>
<dbReference type="SUPFAM" id="SSF52172">
    <property type="entry name" value="CheY-like"/>
    <property type="match status" value="2"/>
</dbReference>
<evidence type="ECO:0000259" key="4">
    <source>
        <dbReference type="PROSITE" id="PS50110"/>
    </source>
</evidence>
<dbReference type="SMART" id="SM00267">
    <property type="entry name" value="GGDEF"/>
    <property type="match status" value="1"/>
</dbReference>
<dbReference type="Pfam" id="PF00990">
    <property type="entry name" value="GGDEF"/>
    <property type="match status" value="1"/>
</dbReference>
<evidence type="ECO:0000256" key="3">
    <source>
        <dbReference type="PROSITE-ProRule" id="PRU00169"/>
    </source>
</evidence>
<protein>
    <recommendedName>
        <fullName evidence="1">diguanylate cyclase</fullName>
        <ecNumber evidence="1">2.7.7.65</ecNumber>
    </recommendedName>
</protein>
<dbReference type="Gene3D" id="3.30.70.270">
    <property type="match status" value="1"/>
</dbReference>
<feature type="domain" description="Response regulatory" evidence="4">
    <location>
        <begin position="4"/>
        <end position="120"/>
    </location>
</feature>
<name>A0A2U2BR72_9PROT</name>
<dbReference type="PANTHER" id="PTHR45138:SF9">
    <property type="entry name" value="DIGUANYLATE CYCLASE DGCM-RELATED"/>
    <property type="match status" value="1"/>
</dbReference>
<dbReference type="PROSITE" id="PS50887">
    <property type="entry name" value="GGDEF"/>
    <property type="match status" value="1"/>
</dbReference>
<dbReference type="InterPro" id="IPR050469">
    <property type="entry name" value="Diguanylate_Cyclase"/>
</dbReference>
<comment type="caution">
    <text evidence="6">The sequence shown here is derived from an EMBL/GenBank/DDBJ whole genome shotgun (WGS) entry which is preliminary data.</text>
</comment>
<evidence type="ECO:0000259" key="5">
    <source>
        <dbReference type="PROSITE" id="PS50887"/>
    </source>
</evidence>
<gene>
    <name evidence="6" type="ORF">DDZ18_11930</name>
</gene>
<evidence type="ECO:0000313" key="6">
    <source>
        <dbReference type="EMBL" id="PWE16478.1"/>
    </source>
</evidence>
<feature type="domain" description="GGDEF" evidence="5">
    <location>
        <begin position="316"/>
        <end position="450"/>
    </location>
</feature>
<dbReference type="InterPro" id="IPR011006">
    <property type="entry name" value="CheY-like_superfamily"/>
</dbReference>
<dbReference type="AlphaFoldDB" id="A0A2U2BR72"/>
<reference evidence="7" key="1">
    <citation type="submission" date="2018-05" db="EMBL/GenBank/DDBJ databases">
        <authorList>
            <person name="Liu B.-T."/>
        </authorList>
    </citation>
    <scope>NUCLEOTIDE SEQUENCE [LARGE SCALE GENOMIC DNA]</scope>
    <source>
        <strain evidence="7">WD6-1</strain>
    </source>
</reference>
<evidence type="ECO:0000313" key="7">
    <source>
        <dbReference type="Proteomes" id="UP000245168"/>
    </source>
</evidence>
<dbReference type="SMART" id="SM00448">
    <property type="entry name" value="REC"/>
    <property type="match status" value="2"/>
</dbReference>
<dbReference type="Proteomes" id="UP000245168">
    <property type="component" value="Unassembled WGS sequence"/>
</dbReference>
<comment type="catalytic activity">
    <reaction evidence="2">
        <text>2 GTP = 3',3'-c-di-GMP + 2 diphosphate</text>
        <dbReference type="Rhea" id="RHEA:24898"/>
        <dbReference type="ChEBI" id="CHEBI:33019"/>
        <dbReference type="ChEBI" id="CHEBI:37565"/>
        <dbReference type="ChEBI" id="CHEBI:58805"/>
        <dbReference type="EC" id="2.7.7.65"/>
    </reaction>
</comment>
<dbReference type="SUPFAM" id="SSF55073">
    <property type="entry name" value="Nucleotide cyclase"/>
    <property type="match status" value="1"/>
</dbReference>
<dbReference type="OrthoDB" id="9812260at2"/>
<dbReference type="InterPro" id="IPR029787">
    <property type="entry name" value="Nucleotide_cyclase"/>
</dbReference>
<dbReference type="InterPro" id="IPR000160">
    <property type="entry name" value="GGDEF_dom"/>
</dbReference>
<dbReference type="GO" id="GO:0005886">
    <property type="term" value="C:plasma membrane"/>
    <property type="evidence" value="ECO:0007669"/>
    <property type="project" value="TreeGrafter"/>
</dbReference>
<dbReference type="GO" id="GO:1902201">
    <property type="term" value="P:negative regulation of bacterial-type flagellum-dependent cell motility"/>
    <property type="evidence" value="ECO:0007669"/>
    <property type="project" value="TreeGrafter"/>
</dbReference>
<dbReference type="Gene3D" id="6.10.250.690">
    <property type="match status" value="1"/>
</dbReference>
<dbReference type="Gene3D" id="3.40.50.2300">
    <property type="match status" value="1"/>
</dbReference>
<evidence type="ECO:0000256" key="2">
    <source>
        <dbReference type="ARBA" id="ARBA00034247"/>
    </source>
</evidence>
<dbReference type="GO" id="GO:0000160">
    <property type="term" value="P:phosphorelay signal transduction system"/>
    <property type="evidence" value="ECO:0007669"/>
    <property type="project" value="InterPro"/>
</dbReference>
<proteinExistence type="predicted"/>
<feature type="modified residue" description="4-aspartylphosphate" evidence="3">
    <location>
        <position position="53"/>
    </location>
</feature>
<dbReference type="RefSeq" id="WP_109253633.1">
    <property type="nucleotide sequence ID" value="NZ_QEXV01000006.1"/>
</dbReference>
<dbReference type="PANTHER" id="PTHR45138">
    <property type="entry name" value="REGULATORY COMPONENTS OF SENSORY TRANSDUCTION SYSTEM"/>
    <property type="match status" value="1"/>
</dbReference>
<feature type="domain" description="Response regulatory" evidence="4">
    <location>
        <begin position="153"/>
        <end position="266"/>
    </location>
</feature>
<evidence type="ECO:0000256" key="1">
    <source>
        <dbReference type="ARBA" id="ARBA00012528"/>
    </source>
</evidence>
<dbReference type="NCBIfam" id="TIGR00254">
    <property type="entry name" value="GGDEF"/>
    <property type="match status" value="1"/>
</dbReference>
<dbReference type="FunFam" id="3.40.50.2300:FF:000574">
    <property type="entry name" value="Response regulator PleD"/>
    <property type="match status" value="1"/>
</dbReference>
<dbReference type="GO" id="GO:0043709">
    <property type="term" value="P:cell adhesion involved in single-species biofilm formation"/>
    <property type="evidence" value="ECO:0007669"/>
    <property type="project" value="TreeGrafter"/>
</dbReference>
<keyword evidence="3" id="KW-0597">Phosphoprotein</keyword>
<dbReference type="CDD" id="cd01949">
    <property type="entry name" value="GGDEF"/>
    <property type="match status" value="1"/>
</dbReference>